<evidence type="ECO:0000313" key="2">
    <source>
        <dbReference type="EMBL" id="BBT40553.1"/>
    </source>
</evidence>
<protein>
    <recommendedName>
        <fullName evidence="4">DUF2986 domain-containing protein</fullName>
    </recommendedName>
</protein>
<dbReference type="InterPro" id="IPR021677">
    <property type="entry name" value="DUF2986"/>
</dbReference>
<dbReference type="RefSeq" id="WP_102081520.1">
    <property type="nucleotide sequence ID" value="NZ_AP022055.1"/>
</dbReference>
<sequence>MNRQKKIKQLLKAHAKKASAKLAPRSNKPKYISKAEREKLAAQTASESSAEIEQGAH</sequence>
<dbReference type="EMBL" id="AP022227">
    <property type="protein sequence ID" value="BBT40553.1"/>
    <property type="molecule type" value="Genomic_DNA"/>
</dbReference>
<dbReference type="Pfam" id="PF11661">
    <property type="entry name" value="DUF2986"/>
    <property type="match status" value="1"/>
</dbReference>
<gene>
    <name evidence="2" type="ORF">WP8W18C01_28940</name>
</gene>
<evidence type="ECO:0000256" key="1">
    <source>
        <dbReference type="SAM" id="MobiDB-lite"/>
    </source>
</evidence>
<evidence type="ECO:0000313" key="3">
    <source>
        <dbReference type="Proteomes" id="UP000515680"/>
    </source>
</evidence>
<proteinExistence type="predicted"/>
<organism evidence="2 3">
    <name type="scientific">Pseudomonas putida</name>
    <name type="common">Arthrobacter siderocapsulatus</name>
    <dbReference type="NCBI Taxonomy" id="303"/>
    <lineage>
        <taxon>Bacteria</taxon>
        <taxon>Pseudomonadati</taxon>
        <taxon>Pseudomonadota</taxon>
        <taxon>Gammaproteobacteria</taxon>
        <taxon>Pseudomonadales</taxon>
        <taxon>Pseudomonadaceae</taxon>
        <taxon>Pseudomonas</taxon>
    </lineage>
</organism>
<feature type="region of interest" description="Disordered" evidence="1">
    <location>
        <begin position="1"/>
        <end position="57"/>
    </location>
</feature>
<feature type="compositionally biased region" description="Basic residues" evidence="1">
    <location>
        <begin position="1"/>
        <end position="19"/>
    </location>
</feature>
<dbReference type="AlphaFoldDB" id="A0A6S5TQZ8"/>
<evidence type="ECO:0008006" key="4">
    <source>
        <dbReference type="Google" id="ProtNLM"/>
    </source>
</evidence>
<name>A0A6S5TQZ8_PSEPU</name>
<dbReference type="Proteomes" id="UP000515680">
    <property type="component" value="Chromosome"/>
</dbReference>
<accession>A0A6S5TQZ8</accession>
<dbReference type="GeneID" id="93544527"/>
<reference evidence="2 3" key="1">
    <citation type="submission" date="2019-12" db="EMBL/GenBank/DDBJ databases">
        <title>complete genome sequences of Pseudomonas putida str. WP8-W18-CRE-01 isolated from wastewater treatment plant effluent.</title>
        <authorList>
            <person name="Sekizuka T."/>
            <person name="Itokawa K."/>
            <person name="Yatsu K."/>
            <person name="Inamine Y."/>
            <person name="Kuroda M."/>
        </authorList>
    </citation>
    <scope>NUCLEOTIDE SEQUENCE [LARGE SCALE GENOMIC DNA]</scope>
    <source>
        <strain evidence="2 3">WP8-W18-CRE-01</strain>
    </source>
</reference>